<name>A0AAN7Q8K1_9COLE</name>
<proteinExistence type="inferred from homology"/>
<dbReference type="PANTHER" id="PTHR23248:SF9">
    <property type="entry name" value="PHOSPHOLIPID SCRAMBLASE"/>
    <property type="match status" value="1"/>
</dbReference>
<comment type="function">
    <text evidence="2">May mediate accelerated ATP-independent bidirectional transbilayer migration of phospholipids upon binding calcium ions that results in a loss of phospholipid asymmetry in the plasma membrane.</text>
</comment>
<dbReference type="GO" id="GO:0005886">
    <property type="term" value="C:plasma membrane"/>
    <property type="evidence" value="ECO:0007669"/>
    <property type="project" value="TreeGrafter"/>
</dbReference>
<dbReference type="AlphaFoldDB" id="A0AAN7Q8K1"/>
<comment type="cofactor">
    <cofactor evidence="2">
        <name>Ca(2+)</name>
        <dbReference type="ChEBI" id="CHEBI:29108"/>
    </cofactor>
</comment>
<dbReference type="InterPro" id="IPR025659">
    <property type="entry name" value="Tubby-like_C"/>
</dbReference>
<evidence type="ECO:0000256" key="2">
    <source>
        <dbReference type="RuleBase" id="RU363116"/>
    </source>
</evidence>
<keyword evidence="2" id="KW-0449">Lipoprotein</keyword>
<evidence type="ECO:0000313" key="4">
    <source>
        <dbReference type="Proteomes" id="UP001353858"/>
    </source>
</evidence>
<reference evidence="4" key="1">
    <citation type="submission" date="2023-01" db="EMBL/GenBank/DDBJ databases">
        <title>Key to firefly adult light organ development and bioluminescence: homeobox transcription factors regulate luciferase expression and transportation to peroxisome.</title>
        <authorList>
            <person name="Fu X."/>
        </authorList>
    </citation>
    <scope>NUCLEOTIDE SEQUENCE [LARGE SCALE GENOMIC DNA]</scope>
</reference>
<dbReference type="InterPro" id="IPR005552">
    <property type="entry name" value="Scramblase"/>
</dbReference>
<evidence type="ECO:0000256" key="1">
    <source>
        <dbReference type="ARBA" id="ARBA00005350"/>
    </source>
</evidence>
<protein>
    <recommendedName>
        <fullName evidence="2">Phospholipid scramblase</fullName>
    </recommendedName>
</protein>
<dbReference type="Pfam" id="PF03803">
    <property type="entry name" value="Scramblase"/>
    <property type="match status" value="1"/>
</dbReference>
<dbReference type="EMBL" id="JARPUR010000001">
    <property type="protein sequence ID" value="KAK4886057.1"/>
    <property type="molecule type" value="Genomic_DNA"/>
</dbReference>
<keyword evidence="2" id="KW-0106">Calcium</keyword>
<dbReference type="SUPFAM" id="SSF54518">
    <property type="entry name" value="Tubby C-terminal domain-like"/>
    <property type="match status" value="1"/>
</dbReference>
<dbReference type="PANTHER" id="PTHR23248">
    <property type="entry name" value="PHOSPHOLIPID SCRAMBLASE-RELATED"/>
    <property type="match status" value="1"/>
</dbReference>
<gene>
    <name evidence="3" type="ORF">RN001_002328</name>
</gene>
<evidence type="ECO:0000313" key="3">
    <source>
        <dbReference type="EMBL" id="KAK4886057.1"/>
    </source>
</evidence>
<accession>A0AAN7Q8K1</accession>
<keyword evidence="2" id="KW-0564">Palmitate</keyword>
<organism evidence="3 4">
    <name type="scientific">Aquatica leii</name>
    <dbReference type="NCBI Taxonomy" id="1421715"/>
    <lineage>
        <taxon>Eukaryota</taxon>
        <taxon>Metazoa</taxon>
        <taxon>Ecdysozoa</taxon>
        <taxon>Arthropoda</taxon>
        <taxon>Hexapoda</taxon>
        <taxon>Insecta</taxon>
        <taxon>Pterygota</taxon>
        <taxon>Neoptera</taxon>
        <taxon>Endopterygota</taxon>
        <taxon>Coleoptera</taxon>
        <taxon>Polyphaga</taxon>
        <taxon>Elateriformia</taxon>
        <taxon>Elateroidea</taxon>
        <taxon>Lampyridae</taxon>
        <taxon>Luciolinae</taxon>
        <taxon>Aquatica</taxon>
    </lineage>
</organism>
<keyword evidence="4" id="KW-1185">Reference proteome</keyword>
<dbReference type="Proteomes" id="UP001353858">
    <property type="component" value="Unassembled WGS sequence"/>
</dbReference>
<comment type="similarity">
    <text evidence="1 2">Belongs to the phospholipid scramblase family.</text>
</comment>
<comment type="caution">
    <text evidence="3">The sequence shown here is derived from an EMBL/GenBank/DDBJ whole genome shotgun (WGS) entry which is preliminary data.</text>
</comment>
<sequence length="265" mass="29824">MASNKQMSAPYPMYPPQQNYAITNQPQMGMMSAPQHTSNCPPGLEYLSMVDQLLVHQKVELLEVIIGFETQNKYSIKNSLGQKVYYAGENSDCCTRNCCGPLRSFEMRIFDNHKNHVMSFQRPFACATCWFPCCLQSMEISAPPGNVIGIVEQKWSIFIPVFTVKNSSGNVLFRIEGPFCTLSCCCGDVEFNIFTADGKNKIGKITKQWTGLIKEAFTDTDNFGVSFPIDLDVRAKATLLGALFLIDFMFFETTREKGDKRPGMF</sequence>
<dbReference type="GO" id="GO:0017128">
    <property type="term" value="F:phospholipid scramblase activity"/>
    <property type="evidence" value="ECO:0007669"/>
    <property type="project" value="InterPro"/>
</dbReference>